<proteinExistence type="predicted"/>
<comment type="catalytic activity">
    <reaction evidence="1">
        <text>a 2'-deoxyribonucleoside 5'-phosphate + H2O = a 2'-deoxyribonucleoside + phosphate</text>
        <dbReference type="Rhea" id="RHEA:36167"/>
        <dbReference type="ChEBI" id="CHEBI:15377"/>
        <dbReference type="ChEBI" id="CHEBI:18274"/>
        <dbReference type="ChEBI" id="CHEBI:43474"/>
        <dbReference type="ChEBI" id="CHEBI:65317"/>
        <dbReference type="EC" id="3.1.3.89"/>
    </reaction>
</comment>
<keyword evidence="7" id="KW-0378">Hydrolase</keyword>
<dbReference type="AlphaFoldDB" id="A0A1F7IPQ7"/>
<dbReference type="EC" id="3.1.3.89" evidence="5"/>
<evidence type="ECO:0000313" key="10">
    <source>
        <dbReference type="Proteomes" id="UP000178040"/>
    </source>
</evidence>
<comment type="subunit">
    <text evidence="4">Homodimer.</text>
</comment>
<dbReference type="GO" id="GO:0005737">
    <property type="term" value="C:cytoplasm"/>
    <property type="evidence" value="ECO:0007669"/>
    <property type="project" value="TreeGrafter"/>
</dbReference>
<evidence type="ECO:0000313" key="9">
    <source>
        <dbReference type="EMBL" id="OGK45355.1"/>
    </source>
</evidence>
<name>A0A1F7IPQ7_9BACT</name>
<accession>A0A1F7IPQ7</accession>
<feature type="domain" description="HD/PDEase" evidence="8">
    <location>
        <begin position="32"/>
        <end position="150"/>
    </location>
</feature>
<dbReference type="InterPro" id="IPR006674">
    <property type="entry name" value="HD_domain"/>
</dbReference>
<dbReference type="GO" id="GO:0002953">
    <property type="term" value="F:5'-deoxynucleotidase activity"/>
    <property type="evidence" value="ECO:0007669"/>
    <property type="project" value="UniProtKB-EC"/>
</dbReference>
<dbReference type="InterPro" id="IPR003607">
    <property type="entry name" value="HD/PDEase_dom"/>
</dbReference>
<comment type="cofactor">
    <cofactor evidence="2">
        <name>Mn(2+)</name>
        <dbReference type="ChEBI" id="CHEBI:29035"/>
    </cofactor>
</comment>
<dbReference type="SMART" id="SM00471">
    <property type="entry name" value="HDc"/>
    <property type="match status" value="1"/>
</dbReference>
<evidence type="ECO:0000259" key="8">
    <source>
        <dbReference type="SMART" id="SM00471"/>
    </source>
</evidence>
<dbReference type="SUPFAM" id="SSF109604">
    <property type="entry name" value="HD-domain/PDEase-like"/>
    <property type="match status" value="1"/>
</dbReference>
<dbReference type="Gene3D" id="1.10.3210.10">
    <property type="entry name" value="Hypothetical protein af1432"/>
    <property type="match status" value="1"/>
</dbReference>
<dbReference type="GO" id="GO:0046872">
    <property type="term" value="F:metal ion binding"/>
    <property type="evidence" value="ECO:0007669"/>
    <property type="project" value="UniProtKB-KW"/>
</dbReference>
<dbReference type="Pfam" id="PF13023">
    <property type="entry name" value="HD_3"/>
    <property type="match status" value="1"/>
</dbReference>
<organism evidence="9 10">
    <name type="scientific">Candidatus Roizmanbacteria bacterium RIFCSPLOWO2_01_FULL_37_16</name>
    <dbReference type="NCBI Taxonomy" id="1802058"/>
    <lineage>
        <taxon>Bacteria</taxon>
        <taxon>Candidatus Roizmaniibacteriota</taxon>
    </lineage>
</organism>
<comment type="cofactor">
    <cofactor evidence="3">
        <name>Co(2+)</name>
        <dbReference type="ChEBI" id="CHEBI:48828"/>
    </cofactor>
</comment>
<reference evidence="9 10" key="1">
    <citation type="journal article" date="2016" name="Nat. Commun.">
        <title>Thousands of microbial genomes shed light on interconnected biogeochemical processes in an aquifer system.</title>
        <authorList>
            <person name="Anantharaman K."/>
            <person name="Brown C.T."/>
            <person name="Hug L.A."/>
            <person name="Sharon I."/>
            <person name="Castelle C.J."/>
            <person name="Probst A.J."/>
            <person name="Thomas B.C."/>
            <person name="Singh A."/>
            <person name="Wilkins M.J."/>
            <person name="Karaoz U."/>
            <person name="Brodie E.L."/>
            <person name="Williams K.H."/>
            <person name="Hubbard S.S."/>
            <person name="Banfield J.F."/>
        </authorList>
    </citation>
    <scope>NUCLEOTIDE SEQUENCE [LARGE SCALE GENOMIC DNA]</scope>
</reference>
<evidence type="ECO:0000256" key="6">
    <source>
        <dbReference type="ARBA" id="ARBA00022723"/>
    </source>
</evidence>
<dbReference type="PANTHER" id="PTHR11845">
    <property type="entry name" value="5'-DEOXYNUCLEOTIDASE HDDC2"/>
    <property type="match status" value="1"/>
</dbReference>
<comment type="caution">
    <text evidence="9">The sequence shown here is derived from an EMBL/GenBank/DDBJ whole genome shotgun (WGS) entry which is preliminary data.</text>
</comment>
<evidence type="ECO:0000256" key="7">
    <source>
        <dbReference type="ARBA" id="ARBA00022801"/>
    </source>
</evidence>
<keyword evidence="6" id="KW-0479">Metal-binding</keyword>
<protein>
    <recommendedName>
        <fullName evidence="5">5'-deoxynucleotidase</fullName>
        <ecNumber evidence="5">3.1.3.89</ecNumber>
    </recommendedName>
</protein>
<evidence type="ECO:0000256" key="3">
    <source>
        <dbReference type="ARBA" id="ARBA00001941"/>
    </source>
</evidence>
<evidence type="ECO:0000256" key="5">
    <source>
        <dbReference type="ARBA" id="ARBA00012964"/>
    </source>
</evidence>
<dbReference type="Proteomes" id="UP000178040">
    <property type="component" value="Unassembled WGS sequence"/>
</dbReference>
<dbReference type="PANTHER" id="PTHR11845:SF13">
    <property type="entry name" value="5'-DEOXYNUCLEOTIDASE HDDC2"/>
    <property type="match status" value="1"/>
</dbReference>
<evidence type="ECO:0000256" key="1">
    <source>
        <dbReference type="ARBA" id="ARBA00001638"/>
    </source>
</evidence>
<dbReference type="InterPro" id="IPR039356">
    <property type="entry name" value="YfbR/HDDC2"/>
</dbReference>
<dbReference type="EMBL" id="MGAI01000010">
    <property type="protein sequence ID" value="OGK45355.1"/>
    <property type="molecule type" value="Genomic_DNA"/>
</dbReference>
<gene>
    <name evidence="9" type="ORF">A3B40_03330</name>
</gene>
<sequence>MNNLNLILKLAKTAGYLKRIKRTGWVRKGIKDAESVADHVFRTAFLCMILTREMNINYKKLIDMTLIHDLGETATSDIRYEEGKKIIASEKAKNQIEEDVFKMFFSGVEDGKYYLGLWYEFRDQTSKEAKLLKQIEKIEMALQALEYENMGFPSDLLNEFFENADKYVKDRELRNLLLTLNRERKSRKNKT</sequence>
<evidence type="ECO:0000256" key="2">
    <source>
        <dbReference type="ARBA" id="ARBA00001936"/>
    </source>
</evidence>
<evidence type="ECO:0000256" key="4">
    <source>
        <dbReference type="ARBA" id="ARBA00011738"/>
    </source>
</evidence>